<evidence type="ECO:0000256" key="1">
    <source>
        <dbReference type="ARBA" id="ARBA00004123"/>
    </source>
</evidence>
<dbReference type="SMART" id="SM00355">
    <property type="entry name" value="ZnF_C2H2"/>
    <property type="match status" value="3"/>
</dbReference>
<evidence type="ECO:0000259" key="10">
    <source>
        <dbReference type="PROSITE" id="PS50157"/>
    </source>
</evidence>
<dbReference type="EMBL" id="JANBPU010000025">
    <property type="protein sequence ID" value="KAJ1919544.1"/>
    <property type="molecule type" value="Genomic_DNA"/>
</dbReference>
<name>A0A9W8DVG3_9FUNG</name>
<feature type="domain" description="C2H2-type" evidence="10">
    <location>
        <begin position="421"/>
        <end position="447"/>
    </location>
</feature>
<dbReference type="GO" id="GO:0005634">
    <property type="term" value="C:nucleus"/>
    <property type="evidence" value="ECO:0007669"/>
    <property type="project" value="UniProtKB-SubCell"/>
</dbReference>
<feature type="region of interest" description="Disordered" evidence="9">
    <location>
        <begin position="280"/>
        <end position="360"/>
    </location>
</feature>
<dbReference type="GO" id="GO:0003700">
    <property type="term" value="F:DNA-binding transcription factor activity"/>
    <property type="evidence" value="ECO:0007669"/>
    <property type="project" value="TreeGrafter"/>
</dbReference>
<dbReference type="AlphaFoldDB" id="A0A9W8DVG3"/>
<feature type="region of interest" description="Disordered" evidence="9">
    <location>
        <begin position="179"/>
        <end position="210"/>
    </location>
</feature>
<comment type="subcellular location">
    <subcellularLocation>
        <location evidence="1">Nucleus</location>
    </subcellularLocation>
</comment>
<comment type="caution">
    <text evidence="11">The sequence shown here is derived from an EMBL/GenBank/DDBJ whole genome shotgun (WGS) entry which is preliminary data.</text>
</comment>
<evidence type="ECO:0000256" key="5">
    <source>
        <dbReference type="ARBA" id="ARBA00022833"/>
    </source>
</evidence>
<dbReference type="OrthoDB" id="8922241at2759"/>
<sequence>MLATPCTPSFLTAPFPSQSKYLNHIPMAQQQQHHQLSFDTSVSGPAMSSADIDTSGTFGIVPSQPTQLVASNANFCIPGNASGYLQVPATSAWVVPSQPGMALNPQVINGQYQQQLQDKKNSYYNMGSSVGFPSPSFSDNTQNMFREVQNQNYSPKFSPASNTMLSPADIFRTPEHRDSHNTITEEQSIDPRVLTPGAHQGPSPFLAAGDHNLTLGTRQKLSSENLLISSGNTDATTVNTAISSSFPYTISISSVDSEKDSQPQEELFAPLEEVLVNNVEHESDSQEDDGLSPSLSNISTPPPATTSKPENRISEAESTHAPAPKRKRAADTTTTGTTRPGKQQKSAKSGKSDSRKSANTCDVCNRSFSRPYNLKTHRLTHFPDSPQARPFKCDICDKSFTRKHDMSRHKKTHTNANSQRHQCSFCDSHFTRRDVLNRHVADHHGQH</sequence>
<reference evidence="11" key="1">
    <citation type="submission" date="2022-07" db="EMBL/GenBank/DDBJ databases">
        <title>Phylogenomic reconstructions and comparative analyses of Kickxellomycotina fungi.</title>
        <authorList>
            <person name="Reynolds N.K."/>
            <person name="Stajich J.E."/>
            <person name="Barry K."/>
            <person name="Grigoriev I.V."/>
            <person name="Crous P."/>
            <person name="Smith M.E."/>
        </authorList>
    </citation>
    <scope>NUCLEOTIDE SEQUENCE</scope>
    <source>
        <strain evidence="11">NBRC 100468</strain>
    </source>
</reference>
<dbReference type="SUPFAM" id="SSF57667">
    <property type="entry name" value="beta-beta-alpha zinc fingers"/>
    <property type="match status" value="2"/>
</dbReference>
<keyword evidence="6" id="KW-0238">DNA-binding</keyword>
<evidence type="ECO:0000256" key="4">
    <source>
        <dbReference type="ARBA" id="ARBA00022771"/>
    </source>
</evidence>
<dbReference type="PROSITE" id="PS50157">
    <property type="entry name" value="ZINC_FINGER_C2H2_2"/>
    <property type="match status" value="3"/>
</dbReference>
<evidence type="ECO:0000256" key="2">
    <source>
        <dbReference type="ARBA" id="ARBA00022723"/>
    </source>
</evidence>
<dbReference type="PANTHER" id="PTHR24404:SF114">
    <property type="entry name" value="KLUMPFUSS, ISOFORM B-RELATED"/>
    <property type="match status" value="1"/>
</dbReference>
<dbReference type="Proteomes" id="UP001150538">
    <property type="component" value="Unassembled WGS sequence"/>
</dbReference>
<organism evidence="11 12">
    <name type="scientific">Mycoemilia scoparia</name>
    <dbReference type="NCBI Taxonomy" id="417184"/>
    <lineage>
        <taxon>Eukaryota</taxon>
        <taxon>Fungi</taxon>
        <taxon>Fungi incertae sedis</taxon>
        <taxon>Zoopagomycota</taxon>
        <taxon>Kickxellomycotina</taxon>
        <taxon>Kickxellomycetes</taxon>
        <taxon>Kickxellales</taxon>
        <taxon>Kickxellaceae</taxon>
        <taxon>Mycoemilia</taxon>
    </lineage>
</organism>
<dbReference type="InterPro" id="IPR013087">
    <property type="entry name" value="Znf_C2H2_type"/>
</dbReference>
<protein>
    <recommendedName>
        <fullName evidence="10">C2H2-type domain-containing protein</fullName>
    </recommendedName>
</protein>
<accession>A0A9W8DVG3</accession>
<dbReference type="InterPro" id="IPR036236">
    <property type="entry name" value="Znf_C2H2_sf"/>
</dbReference>
<dbReference type="Gene3D" id="3.30.160.60">
    <property type="entry name" value="Classic Zinc Finger"/>
    <property type="match status" value="2"/>
</dbReference>
<dbReference type="PANTHER" id="PTHR24404">
    <property type="entry name" value="ZINC FINGER PROTEIN"/>
    <property type="match status" value="1"/>
</dbReference>
<evidence type="ECO:0000256" key="8">
    <source>
        <dbReference type="PROSITE-ProRule" id="PRU00042"/>
    </source>
</evidence>
<dbReference type="GO" id="GO:0008270">
    <property type="term" value="F:zinc ion binding"/>
    <property type="evidence" value="ECO:0007669"/>
    <property type="project" value="UniProtKB-KW"/>
</dbReference>
<feature type="domain" description="C2H2-type" evidence="10">
    <location>
        <begin position="359"/>
        <end position="386"/>
    </location>
</feature>
<dbReference type="PROSITE" id="PS00028">
    <property type="entry name" value="ZINC_FINGER_C2H2_1"/>
    <property type="match status" value="3"/>
</dbReference>
<keyword evidence="12" id="KW-1185">Reference proteome</keyword>
<dbReference type="Pfam" id="PF00096">
    <property type="entry name" value="zf-C2H2"/>
    <property type="match status" value="2"/>
</dbReference>
<feature type="compositionally biased region" description="Low complexity" evidence="9">
    <location>
        <begin position="331"/>
        <end position="349"/>
    </location>
</feature>
<feature type="domain" description="C2H2-type" evidence="10">
    <location>
        <begin position="391"/>
        <end position="418"/>
    </location>
</feature>
<keyword evidence="7" id="KW-0539">Nucleus</keyword>
<feature type="compositionally biased region" description="Basic and acidic residues" evidence="9">
    <location>
        <begin position="309"/>
        <end position="318"/>
    </location>
</feature>
<keyword evidence="4 8" id="KW-0863">Zinc-finger</keyword>
<dbReference type="FunFam" id="3.30.160.60:FF:000414">
    <property type="entry name" value="Zinc finger protein 398"/>
    <property type="match status" value="1"/>
</dbReference>
<keyword evidence="3" id="KW-0677">Repeat</keyword>
<gene>
    <name evidence="11" type="ORF">H4219_001899</name>
</gene>
<evidence type="ECO:0000256" key="6">
    <source>
        <dbReference type="ARBA" id="ARBA00023125"/>
    </source>
</evidence>
<evidence type="ECO:0000256" key="9">
    <source>
        <dbReference type="SAM" id="MobiDB-lite"/>
    </source>
</evidence>
<keyword evidence="5" id="KW-0862">Zinc</keyword>
<dbReference type="GO" id="GO:0000978">
    <property type="term" value="F:RNA polymerase II cis-regulatory region sequence-specific DNA binding"/>
    <property type="evidence" value="ECO:0007669"/>
    <property type="project" value="TreeGrafter"/>
</dbReference>
<evidence type="ECO:0000256" key="3">
    <source>
        <dbReference type="ARBA" id="ARBA00022737"/>
    </source>
</evidence>
<evidence type="ECO:0000256" key="7">
    <source>
        <dbReference type="ARBA" id="ARBA00023242"/>
    </source>
</evidence>
<dbReference type="GO" id="GO:0006357">
    <property type="term" value="P:regulation of transcription by RNA polymerase II"/>
    <property type="evidence" value="ECO:0007669"/>
    <property type="project" value="TreeGrafter"/>
</dbReference>
<keyword evidence="2" id="KW-0479">Metal-binding</keyword>
<evidence type="ECO:0000313" key="11">
    <source>
        <dbReference type="EMBL" id="KAJ1919544.1"/>
    </source>
</evidence>
<evidence type="ECO:0000313" key="12">
    <source>
        <dbReference type="Proteomes" id="UP001150538"/>
    </source>
</evidence>
<dbReference type="InterPro" id="IPR050589">
    <property type="entry name" value="Ikaros_C2H2-ZF"/>
</dbReference>
<proteinExistence type="predicted"/>